<dbReference type="SMART" id="SM00327">
    <property type="entry name" value="VWA"/>
    <property type="match status" value="1"/>
</dbReference>
<dbReference type="AlphaFoldDB" id="A0A915P8Z9"/>
<dbReference type="InterPro" id="IPR036465">
    <property type="entry name" value="vWFA_dom_sf"/>
</dbReference>
<proteinExistence type="predicted"/>
<keyword evidence="1" id="KW-1133">Transmembrane helix</keyword>
<organism evidence="3 4">
    <name type="scientific">Meloidogyne floridensis</name>
    <dbReference type="NCBI Taxonomy" id="298350"/>
    <lineage>
        <taxon>Eukaryota</taxon>
        <taxon>Metazoa</taxon>
        <taxon>Ecdysozoa</taxon>
        <taxon>Nematoda</taxon>
        <taxon>Chromadorea</taxon>
        <taxon>Rhabditida</taxon>
        <taxon>Tylenchina</taxon>
        <taxon>Tylenchomorpha</taxon>
        <taxon>Tylenchoidea</taxon>
        <taxon>Meloidogynidae</taxon>
        <taxon>Meloidogyninae</taxon>
        <taxon>Meloidogyne</taxon>
    </lineage>
</organism>
<evidence type="ECO:0000313" key="3">
    <source>
        <dbReference type="Proteomes" id="UP000887560"/>
    </source>
</evidence>
<evidence type="ECO:0000313" key="4">
    <source>
        <dbReference type="WBParaSite" id="scf7180000423347.g10768"/>
    </source>
</evidence>
<reference evidence="4" key="1">
    <citation type="submission" date="2022-11" db="UniProtKB">
        <authorList>
            <consortium name="WormBaseParasite"/>
        </authorList>
    </citation>
    <scope>IDENTIFICATION</scope>
</reference>
<dbReference type="WBParaSite" id="scf7180000423347.g10768">
    <property type="protein sequence ID" value="scf7180000423347.g10768"/>
    <property type="gene ID" value="scf7180000423347.g10768"/>
</dbReference>
<protein>
    <submittedName>
        <fullName evidence="4">VWFA domain-containing protein</fullName>
    </submittedName>
</protein>
<dbReference type="Gene3D" id="3.40.50.410">
    <property type="entry name" value="von Willebrand factor, type A domain"/>
    <property type="match status" value="1"/>
</dbReference>
<dbReference type="SUPFAM" id="SSF53300">
    <property type="entry name" value="vWA-like"/>
    <property type="match status" value="1"/>
</dbReference>
<dbReference type="Pfam" id="PF13519">
    <property type="entry name" value="VWA_2"/>
    <property type="match status" value="1"/>
</dbReference>
<dbReference type="InterPro" id="IPR002035">
    <property type="entry name" value="VWF_A"/>
</dbReference>
<evidence type="ECO:0000256" key="1">
    <source>
        <dbReference type="SAM" id="Phobius"/>
    </source>
</evidence>
<evidence type="ECO:0000259" key="2">
    <source>
        <dbReference type="PROSITE" id="PS50234"/>
    </source>
</evidence>
<dbReference type="Proteomes" id="UP000887560">
    <property type="component" value="Unplaced"/>
</dbReference>
<feature type="transmembrane region" description="Helical" evidence="1">
    <location>
        <begin position="12"/>
        <end position="33"/>
    </location>
</feature>
<feature type="domain" description="VWFA" evidence="2">
    <location>
        <begin position="62"/>
        <end position="250"/>
    </location>
</feature>
<name>A0A915P8Z9_9BILA</name>
<keyword evidence="1" id="KW-0812">Transmembrane</keyword>
<keyword evidence="1" id="KW-0472">Membrane</keyword>
<dbReference type="CDD" id="cd00198">
    <property type="entry name" value="vWFA"/>
    <property type="match status" value="1"/>
</dbReference>
<keyword evidence="3" id="KW-1185">Reference proteome</keyword>
<accession>A0A915P8Z9</accession>
<dbReference type="PROSITE" id="PS50234">
    <property type="entry name" value="VWFA"/>
    <property type="match status" value="1"/>
</dbReference>
<sequence>MAKSLKLSFFPLKIITIFNFLFPIIFLFTSIYLPQSEAASNNEINTKNSNGDCCQNEKNSLQILVLFDISQEDFDYFKNQQKRIEKVLRHINLITKESSSNFYGLIAFHRSPVVLNPINSLESSNVDKVIEQIHSLRPRRHLETSPAKALLIGTQLFSENSNNSKNIILLVHNGENTDMVNESIEAITKLSSKNVSVFAIAGESINEKTLLSYTNEEKGRILSGQKSENLFISTLDKAKNKFGEVLLKELNFNVNLNQKINNTSENSHSDFECKNGSEVGVFMILNLEGYRGI</sequence>